<evidence type="ECO:0000313" key="2">
    <source>
        <dbReference type="EMBL" id="RKP47016.1"/>
    </source>
</evidence>
<sequence length="137" mass="15136">MSGSASSRLTNTSDFLGEGWSFPVTARAGRVLLSADAENIRQAVRLILQTAPGERVMLPEFGCRINELVFAAGNATAVSLAQLYVTQALNRWEPRIQLITVGAAIAPRERQCLVVTVDYVIRERNQPDNLVYPFFLK</sequence>
<dbReference type="AlphaFoldDB" id="A0A494XEV9"/>
<dbReference type="Pfam" id="PF04965">
    <property type="entry name" value="GPW_gp25"/>
    <property type="match status" value="1"/>
</dbReference>
<dbReference type="InterPro" id="IPR007048">
    <property type="entry name" value="IraD/Gp25-like"/>
</dbReference>
<dbReference type="Gene3D" id="3.10.450.40">
    <property type="match status" value="1"/>
</dbReference>
<dbReference type="OrthoDB" id="9802846at2"/>
<feature type="domain" description="IraD/Gp25-like" evidence="1">
    <location>
        <begin position="36"/>
        <end position="125"/>
    </location>
</feature>
<name>A0A494XEV9_9BURK</name>
<evidence type="ECO:0000259" key="1">
    <source>
        <dbReference type="Pfam" id="PF04965"/>
    </source>
</evidence>
<dbReference type="SUPFAM" id="SSF160719">
    <property type="entry name" value="gpW/gp25-like"/>
    <property type="match status" value="1"/>
</dbReference>
<keyword evidence="3" id="KW-1185">Reference proteome</keyword>
<evidence type="ECO:0000313" key="3">
    <source>
        <dbReference type="Proteomes" id="UP000280434"/>
    </source>
</evidence>
<dbReference type="EMBL" id="RBZV01000006">
    <property type="protein sequence ID" value="RKP47016.1"/>
    <property type="molecule type" value="Genomic_DNA"/>
</dbReference>
<protein>
    <submittedName>
        <fullName evidence="2">Baseplate assembly protein</fullName>
    </submittedName>
</protein>
<gene>
    <name evidence="2" type="ORF">D7S89_15815</name>
</gene>
<reference evidence="2 3" key="1">
    <citation type="submission" date="2018-10" db="EMBL/GenBank/DDBJ databases">
        <title>Paraburkholderia sp. 7MK8-2, isolated from soil.</title>
        <authorList>
            <person name="Gao Z.-H."/>
            <person name="Qiu L.-H."/>
        </authorList>
    </citation>
    <scope>NUCLEOTIDE SEQUENCE [LARGE SCALE GENOMIC DNA]</scope>
    <source>
        <strain evidence="2 3">7MK8-2</strain>
    </source>
</reference>
<organism evidence="2 3">
    <name type="scientific">Trinickia fusca</name>
    <dbReference type="NCBI Taxonomy" id="2419777"/>
    <lineage>
        <taxon>Bacteria</taxon>
        <taxon>Pseudomonadati</taxon>
        <taxon>Pseudomonadota</taxon>
        <taxon>Betaproteobacteria</taxon>
        <taxon>Burkholderiales</taxon>
        <taxon>Burkholderiaceae</taxon>
        <taxon>Trinickia</taxon>
    </lineage>
</organism>
<comment type="caution">
    <text evidence="2">The sequence shown here is derived from an EMBL/GenBank/DDBJ whole genome shotgun (WGS) entry which is preliminary data.</text>
</comment>
<accession>A0A494XEV9</accession>
<proteinExistence type="predicted"/>
<dbReference type="Proteomes" id="UP000280434">
    <property type="component" value="Unassembled WGS sequence"/>
</dbReference>